<evidence type="ECO:0000256" key="6">
    <source>
        <dbReference type="SAM" id="Phobius"/>
    </source>
</evidence>
<comment type="subcellular location">
    <subcellularLocation>
        <location evidence="1">Nucleus</location>
        <location evidence="1">Nucleolus</location>
    </subcellularLocation>
</comment>
<organism evidence="7 8">
    <name type="scientific">Helicostylum pulchrum</name>
    <dbReference type="NCBI Taxonomy" id="562976"/>
    <lineage>
        <taxon>Eukaryota</taxon>
        <taxon>Fungi</taxon>
        <taxon>Fungi incertae sedis</taxon>
        <taxon>Mucoromycota</taxon>
        <taxon>Mucoromycotina</taxon>
        <taxon>Mucoromycetes</taxon>
        <taxon>Mucorales</taxon>
        <taxon>Mucorineae</taxon>
        <taxon>Mucoraceae</taxon>
        <taxon>Helicostylum</taxon>
    </lineage>
</organism>
<evidence type="ECO:0000256" key="3">
    <source>
        <dbReference type="ARBA" id="ARBA00022478"/>
    </source>
</evidence>
<accession>A0ABP9YEW5</accession>
<keyword evidence="5" id="KW-0539">Nucleus</keyword>
<keyword evidence="4" id="KW-0804">Transcription</keyword>
<feature type="transmembrane region" description="Helical" evidence="6">
    <location>
        <begin position="6"/>
        <end position="23"/>
    </location>
</feature>
<keyword evidence="6" id="KW-1133">Transmembrane helix</keyword>
<keyword evidence="3" id="KW-0240">DNA-directed RNA polymerase</keyword>
<dbReference type="Pfam" id="PF06870">
    <property type="entry name" value="RNA_pol_I_A49"/>
    <property type="match status" value="1"/>
</dbReference>
<evidence type="ECO:0000256" key="1">
    <source>
        <dbReference type="ARBA" id="ARBA00004604"/>
    </source>
</evidence>
<evidence type="ECO:0000313" key="8">
    <source>
        <dbReference type="Proteomes" id="UP001476247"/>
    </source>
</evidence>
<keyword evidence="6" id="KW-0472">Membrane</keyword>
<evidence type="ECO:0000256" key="5">
    <source>
        <dbReference type="ARBA" id="ARBA00023242"/>
    </source>
</evidence>
<sequence>MADKILLYMFTLILSISGYSVLIDELGKDLLLKPTKLVSLFKSLGCKVDKASAEECRDVGNKSAKKATLVVPLKFPEVRSGISRR</sequence>
<evidence type="ECO:0000256" key="2">
    <source>
        <dbReference type="ARBA" id="ARBA00009430"/>
    </source>
</evidence>
<dbReference type="InterPro" id="IPR009668">
    <property type="entry name" value="RNA_pol-assoc_fac_A49-like"/>
</dbReference>
<protein>
    <submittedName>
        <fullName evidence="7">Uncharacterized protein</fullName>
    </submittedName>
</protein>
<comment type="similarity">
    <text evidence="2">Belongs to the eukaryotic RPA49/POLR1E RNA polymerase subunit family.</text>
</comment>
<keyword evidence="6" id="KW-0812">Transmembrane</keyword>
<reference evidence="7 8" key="1">
    <citation type="submission" date="2024-04" db="EMBL/GenBank/DDBJ databases">
        <title>genome sequences of Mucor flavus KT1a and Helicostylum pulchrum KT1b strains isolation_sourced from the surface of a dry-aged beef.</title>
        <authorList>
            <person name="Toyotome T."/>
            <person name="Hosono M."/>
            <person name="Torimaru M."/>
            <person name="Fukuda K."/>
            <person name="Mikami N."/>
        </authorList>
    </citation>
    <scope>NUCLEOTIDE SEQUENCE [LARGE SCALE GENOMIC DNA]</scope>
    <source>
        <strain evidence="7 8">KT1b</strain>
    </source>
</reference>
<proteinExistence type="inferred from homology"/>
<evidence type="ECO:0000313" key="7">
    <source>
        <dbReference type="EMBL" id="GAA5805483.1"/>
    </source>
</evidence>
<gene>
    <name evidence="7" type="ORF">HPULCUR_010999</name>
</gene>
<comment type="caution">
    <text evidence="7">The sequence shown here is derived from an EMBL/GenBank/DDBJ whole genome shotgun (WGS) entry which is preliminary data.</text>
</comment>
<dbReference type="EMBL" id="BAABUJ010000046">
    <property type="protein sequence ID" value="GAA5805483.1"/>
    <property type="molecule type" value="Genomic_DNA"/>
</dbReference>
<name>A0ABP9YEW5_9FUNG</name>
<dbReference type="PANTHER" id="PTHR14440">
    <property type="entry name" value="DNA-DIRECTED RNA POLYMERASE I SUBUNIT RPA49"/>
    <property type="match status" value="1"/>
</dbReference>
<evidence type="ECO:0000256" key="4">
    <source>
        <dbReference type="ARBA" id="ARBA00023163"/>
    </source>
</evidence>
<dbReference type="Proteomes" id="UP001476247">
    <property type="component" value="Unassembled WGS sequence"/>
</dbReference>
<keyword evidence="8" id="KW-1185">Reference proteome</keyword>